<dbReference type="PANTHER" id="PTHR24056">
    <property type="entry name" value="CELL DIVISION PROTEIN KINASE"/>
    <property type="match status" value="1"/>
</dbReference>
<keyword evidence="4" id="KW-0808">Transferase</keyword>
<dbReference type="Gene3D" id="3.30.200.20">
    <property type="entry name" value="Phosphorylase Kinase, domain 1"/>
    <property type="match status" value="1"/>
</dbReference>
<accession>T1G9H1</accession>
<dbReference type="GO" id="GO:0004693">
    <property type="term" value="F:cyclin-dependent protein serine/threonine kinase activity"/>
    <property type="evidence" value="ECO:0000318"/>
    <property type="project" value="GO_Central"/>
</dbReference>
<dbReference type="InterPro" id="IPR050108">
    <property type="entry name" value="CDK"/>
</dbReference>
<evidence type="ECO:0000259" key="8">
    <source>
        <dbReference type="PROSITE" id="PS50011"/>
    </source>
</evidence>
<dbReference type="OrthoDB" id="4062651at2759"/>
<dbReference type="SUPFAM" id="SSF56112">
    <property type="entry name" value="Protein kinase-like (PK-like)"/>
    <property type="match status" value="1"/>
</dbReference>
<dbReference type="GO" id="GO:0000082">
    <property type="term" value="P:G1/S transition of mitotic cell cycle"/>
    <property type="evidence" value="ECO:0000318"/>
    <property type="project" value="GO_Central"/>
</dbReference>
<dbReference type="eggNOG" id="KOG0594">
    <property type="taxonomic scope" value="Eukaryota"/>
</dbReference>
<sequence length="271" mass="31445">MLRELNRLPHKNISRMLHHFVVGFDDGTLNLAIVLNYMQTDLKKFIKNYPRTTLQREIIKSIMYQLMDGLSYMHSLKIVHRDIKPSNILVSETGMVQLSDFGLAKVILDLQVVNNVKGSMLYSAPEVFADRGSNRASDVWSCGCIFAELYLKRPFFKRSEVDFPVNCFPIMYEKSTVEGVTLINVKTIDHLETIPLDYFKENIRQSNKEARYLLQLMLHCQKASRIEAKKALSQQFFKKVQVPFKIDWMNARHSLCEVRPHNLMISVIKDG</sequence>
<dbReference type="GO" id="GO:0007165">
    <property type="term" value="P:signal transduction"/>
    <property type="evidence" value="ECO:0000318"/>
    <property type="project" value="GO_Central"/>
</dbReference>
<reference evidence="11" key="1">
    <citation type="submission" date="2012-12" db="EMBL/GenBank/DDBJ databases">
        <authorList>
            <person name="Hellsten U."/>
            <person name="Grimwood J."/>
            <person name="Chapman J.A."/>
            <person name="Shapiro H."/>
            <person name="Aerts A."/>
            <person name="Otillar R.P."/>
            <person name="Terry A.Y."/>
            <person name="Boore J.L."/>
            <person name="Simakov O."/>
            <person name="Marletaz F."/>
            <person name="Cho S.-J."/>
            <person name="Edsinger-Gonzales E."/>
            <person name="Havlak P."/>
            <person name="Kuo D.-H."/>
            <person name="Larsson T."/>
            <person name="Lv J."/>
            <person name="Arendt D."/>
            <person name="Savage R."/>
            <person name="Osoegawa K."/>
            <person name="de Jong P."/>
            <person name="Lindberg D.R."/>
            <person name="Seaver E.C."/>
            <person name="Weisblat D.A."/>
            <person name="Putnam N.H."/>
            <person name="Grigoriev I.V."/>
            <person name="Rokhsar D.S."/>
        </authorList>
    </citation>
    <scope>NUCLEOTIDE SEQUENCE</scope>
</reference>
<evidence type="ECO:0000256" key="3">
    <source>
        <dbReference type="ARBA" id="ARBA00022527"/>
    </source>
</evidence>
<feature type="domain" description="Protein kinase" evidence="8">
    <location>
        <begin position="1"/>
        <end position="237"/>
    </location>
</feature>
<dbReference type="AlphaFoldDB" id="T1G9H1"/>
<dbReference type="GO" id="GO:0010389">
    <property type="term" value="P:regulation of G2/M transition of mitotic cell cycle"/>
    <property type="evidence" value="ECO:0000318"/>
    <property type="project" value="GO_Central"/>
</dbReference>
<comment type="similarity">
    <text evidence="1">Belongs to the protein kinase superfamily. CMGC Ser/Thr protein kinase family. CDC2/CDKX subfamily.</text>
</comment>
<dbReference type="GO" id="GO:0000307">
    <property type="term" value="C:cyclin-dependent protein kinase holoenzyme complex"/>
    <property type="evidence" value="ECO:0000318"/>
    <property type="project" value="GO_Central"/>
</dbReference>
<dbReference type="PANTHER" id="PTHR24056:SF254">
    <property type="entry name" value="CYCLIN-DEPENDENT KINASE 2"/>
    <property type="match status" value="1"/>
</dbReference>
<gene>
    <name evidence="10" type="primary">20217718</name>
    <name evidence="9" type="ORF">HELRODRAFT_97484</name>
</gene>
<reference evidence="10" key="3">
    <citation type="submission" date="2015-06" db="UniProtKB">
        <authorList>
            <consortium name="EnsemblMetazoa"/>
        </authorList>
    </citation>
    <scope>IDENTIFICATION</scope>
</reference>
<keyword evidence="6" id="KW-0418">Kinase</keyword>
<protein>
    <recommendedName>
        <fullName evidence="2">cyclin-dependent kinase</fullName>
        <ecNumber evidence="2">2.7.11.22</ecNumber>
    </recommendedName>
</protein>
<evidence type="ECO:0000313" key="11">
    <source>
        <dbReference type="Proteomes" id="UP000015101"/>
    </source>
</evidence>
<dbReference type="GeneID" id="20217718"/>
<dbReference type="EnsemblMetazoa" id="HelroT97484">
    <property type="protein sequence ID" value="HelroP97484"/>
    <property type="gene ID" value="HelroG97484"/>
</dbReference>
<evidence type="ECO:0000256" key="7">
    <source>
        <dbReference type="ARBA" id="ARBA00022840"/>
    </source>
</evidence>
<dbReference type="GO" id="GO:0005737">
    <property type="term" value="C:cytoplasm"/>
    <property type="evidence" value="ECO:0000318"/>
    <property type="project" value="GO_Central"/>
</dbReference>
<evidence type="ECO:0000256" key="6">
    <source>
        <dbReference type="ARBA" id="ARBA00022777"/>
    </source>
</evidence>
<dbReference type="GO" id="GO:0010468">
    <property type="term" value="P:regulation of gene expression"/>
    <property type="evidence" value="ECO:0000318"/>
    <property type="project" value="GO_Central"/>
</dbReference>
<evidence type="ECO:0000313" key="10">
    <source>
        <dbReference type="EnsemblMetazoa" id="HelroP97484"/>
    </source>
</evidence>
<dbReference type="InterPro" id="IPR008271">
    <property type="entry name" value="Ser/Thr_kinase_AS"/>
</dbReference>
<dbReference type="Proteomes" id="UP000015101">
    <property type="component" value="Unassembled WGS sequence"/>
</dbReference>
<dbReference type="InterPro" id="IPR000719">
    <property type="entry name" value="Prot_kinase_dom"/>
</dbReference>
<dbReference type="FunFam" id="1.10.510.10:FF:000624">
    <property type="entry name" value="Mitogen-activated protein kinase"/>
    <property type="match status" value="1"/>
</dbReference>
<dbReference type="PROSITE" id="PS00108">
    <property type="entry name" value="PROTEIN_KINASE_ST"/>
    <property type="match status" value="1"/>
</dbReference>
<dbReference type="Gene3D" id="1.10.510.10">
    <property type="entry name" value="Transferase(Phosphotransferase) domain 1"/>
    <property type="match status" value="1"/>
</dbReference>
<dbReference type="EMBL" id="KB095959">
    <property type="protein sequence ID" value="ESO09306.1"/>
    <property type="molecule type" value="Genomic_DNA"/>
</dbReference>
<dbReference type="GO" id="GO:0030332">
    <property type="term" value="F:cyclin binding"/>
    <property type="evidence" value="ECO:0000318"/>
    <property type="project" value="GO_Central"/>
</dbReference>
<keyword evidence="7" id="KW-0067">ATP-binding</keyword>
<keyword evidence="5" id="KW-0547">Nucleotide-binding</keyword>
<dbReference type="GO" id="GO:0005634">
    <property type="term" value="C:nucleus"/>
    <property type="evidence" value="ECO:0000318"/>
    <property type="project" value="GO_Central"/>
</dbReference>
<dbReference type="SMART" id="SM00220">
    <property type="entry name" value="S_TKc"/>
    <property type="match status" value="1"/>
</dbReference>
<keyword evidence="3" id="KW-0723">Serine/threonine-protein kinase</keyword>
<dbReference type="KEGG" id="hro:HELRODRAFT_97484"/>
<dbReference type="GO" id="GO:0005524">
    <property type="term" value="F:ATP binding"/>
    <property type="evidence" value="ECO:0007669"/>
    <property type="project" value="UniProtKB-KW"/>
</dbReference>
<reference evidence="9 11" key="2">
    <citation type="journal article" date="2013" name="Nature">
        <title>Insights into bilaterian evolution from three spiralian genomes.</title>
        <authorList>
            <person name="Simakov O."/>
            <person name="Marletaz F."/>
            <person name="Cho S.J."/>
            <person name="Edsinger-Gonzales E."/>
            <person name="Havlak P."/>
            <person name="Hellsten U."/>
            <person name="Kuo D.H."/>
            <person name="Larsson T."/>
            <person name="Lv J."/>
            <person name="Arendt D."/>
            <person name="Savage R."/>
            <person name="Osoegawa K."/>
            <person name="de Jong P."/>
            <person name="Grimwood J."/>
            <person name="Chapman J.A."/>
            <person name="Shapiro H."/>
            <person name="Aerts A."/>
            <person name="Otillar R.P."/>
            <person name="Terry A.Y."/>
            <person name="Boore J.L."/>
            <person name="Grigoriev I.V."/>
            <person name="Lindberg D.R."/>
            <person name="Seaver E.C."/>
            <person name="Weisblat D.A."/>
            <person name="Putnam N.H."/>
            <person name="Rokhsar D.S."/>
        </authorList>
    </citation>
    <scope>NUCLEOTIDE SEQUENCE</scope>
</reference>
<keyword evidence="11" id="KW-1185">Reference proteome</keyword>
<organism evidence="10 11">
    <name type="scientific">Helobdella robusta</name>
    <name type="common">Californian leech</name>
    <dbReference type="NCBI Taxonomy" id="6412"/>
    <lineage>
        <taxon>Eukaryota</taxon>
        <taxon>Metazoa</taxon>
        <taxon>Spiralia</taxon>
        <taxon>Lophotrochozoa</taxon>
        <taxon>Annelida</taxon>
        <taxon>Clitellata</taxon>
        <taxon>Hirudinea</taxon>
        <taxon>Rhynchobdellida</taxon>
        <taxon>Glossiphoniidae</taxon>
        <taxon>Helobdella</taxon>
    </lineage>
</organism>
<evidence type="ECO:0000313" key="9">
    <source>
        <dbReference type="EMBL" id="ESO09306.1"/>
    </source>
</evidence>
<evidence type="ECO:0000256" key="1">
    <source>
        <dbReference type="ARBA" id="ARBA00006485"/>
    </source>
</evidence>
<evidence type="ECO:0000256" key="5">
    <source>
        <dbReference type="ARBA" id="ARBA00022741"/>
    </source>
</evidence>
<dbReference type="EMBL" id="AMQM01002929">
    <property type="status" value="NOT_ANNOTATED_CDS"/>
    <property type="molecule type" value="Genomic_DNA"/>
</dbReference>
<dbReference type="CTD" id="20217718"/>
<dbReference type="InterPro" id="IPR011009">
    <property type="entry name" value="Kinase-like_dom_sf"/>
</dbReference>
<dbReference type="STRING" id="6412.T1G9H1"/>
<dbReference type="HOGENOM" id="CLU_000288_181_1_1"/>
<dbReference type="PROSITE" id="PS50011">
    <property type="entry name" value="PROTEIN_KINASE_DOM"/>
    <property type="match status" value="1"/>
</dbReference>
<evidence type="ECO:0000256" key="4">
    <source>
        <dbReference type="ARBA" id="ARBA00022679"/>
    </source>
</evidence>
<dbReference type="Pfam" id="PF00069">
    <property type="entry name" value="Pkinase"/>
    <property type="match status" value="1"/>
</dbReference>
<dbReference type="RefSeq" id="XP_009012399.1">
    <property type="nucleotide sequence ID" value="XM_009014151.1"/>
</dbReference>
<evidence type="ECO:0000256" key="2">
    <source>
        <dbReference type="ARBA" id="ARBA00012425"/>
    </source>
</evidence>
<dbReference type="EC" id="2.7.11.22" evidence="2"/>
<dbReference type="InParanoid" id="T1G9H1"/>
<proteinExistence type="inferred from homology"/>
<name>T1G9H1_HELRO</name>